<dbReference type="Proteomes" id="UP000036520">
    <property type="component" value="Chromosome"/>
</dbReference>
<dbReference type="InterPro" id="IPR016040">
    <property type="entry name" value="NAD(P)-bd_dom"/>
</dbReference>
<dbReference type="GO" id="GO:0004029">
    <property type="term" value="F:aldehyde dehydrogenase (NAD+) activity"/>
    <property type="evidence" value="ECO:0007669"/>
    <property type="project" value="TreeGrafter"/>
</dbReference>
<dbReference type="Gene3D" id="3.40.50.720">
    <property type="entry name" value="NAD(P)-binding Rossmann-like Domain"/>
    <property type="match status" value="1"/>
</dbReference>
<dbReference type="KEGG" id="camu:CA2015_2430"/>
<dbReference type="InterPro" id="IPR051783">
    <property type="entry name" value="NAD(P)-dependent_oxidoreduct"/>
</dbReference>
<keyword evidence="3" id="KW-1185">Reference proteome</keyword>
<dbReference type="RefSeq" id="WP_048642146.1">
    <property type="nucleotide sequence ID" value="NZ_CAXBGM010000028.1"/>
</dbReference>
<proteinExistence type="predicted"/>
<gene>
    <name evidence="2" type="ORF">CA2015_2430</name>
</gene>
<reference evidence="2 3" key="1">
    <citation type="submission" date="2015-07" db="EMBL/GenBank/DDBJ databases">
        <authorList>
            <person name="Kim K.M."/>
        </authorList>
    </citation>
    <scope>NUCLEOTIDE SEQUENCE [LARGE SCALE GENOMIC DNA]</scope>
    <source>
        <strain evidence="2 3">KCTC 12363</strain>
    </source>
</reference>
<dbReference type="STRING" id="320787.CA2015_2430"/>
<name>A0A0H4PG84_9BACT</name>
<dbReference type="Pfam" id="PF13460">
    <property type="entry name" value="NAD_binding_10"/>
    <property type="match status" value="1"/>
</dbReference>
<dbReference type="PANTHER" id="PTHR48079:SF6">
    <property type="entry name" value="NAD(P)-BINDING DOMAIN-CONTAINING PROTEIN-RELATED"/>
    <property type="match status" value="1"/>
</dbReference>
<dbReference type="InterPro" id="IPR036291">
    <property type="entry name" value="NAD(P)-bd_dom_sf"/>
</dbReference>
<evidence type="ECO:0000313" key="2">
    <source>
        <dbReference type="EMBL" id="AKP51843.1"/>
    </source>
</evidence>
<dbReference type="PATRIC" id="fig|320787.5.peg.2667"/>
<dbReference type="GO" id="GO:0005737">
    <property type="term" value="C:cytoplasm"/>
    <property type="evidence" value="ECO:0007669"/>
    <property type="project" value="TreeGrafter"/>
</dbReference>
<evidence type="ECO:0000313" key="3">
    <source>
        <dbReference type="Proteomes" id="UP000036520"/>
    </source>
</evidence>
<dbReference type="EMBL" id="CP012040">
    <property type="protein sequence ID" value="AKP51843.1"/>
    <property type="molecule type" value="Genomic_DNA"/>
</dbReference>
<feature type="domain" description="NAD(P)-binding" evidence="1">
    <location>
        <begin position="10"/>
        <end position="200"/>
    </location>
</feature>
<dbReference type="AlphaFoldDB" id="A0A0H4PG84"/>
<accession>A0A0H4PG84</accession>
<dbReference type="SUPFAM" id="SSF51735">
    <property type="entry name" value="NAD(P)-binding Rossmann-fold domains"/>
    <property type="match status" value="1"/>
</dbReference>
<organism evidence="2 3">
    <name type="scientific">Cyclobacterium amurskyense</name>
    <dbReference type="NCBI Taxonomy" id="320787"/>
    <lineage>
        <taxon>Bacteria</taxon>
        <taxon>Pseudomonadati</taxon>
        <taxon>Bacteroidota</taxon>
        <taxon>Cytophagia</taxon>
        <taxon>Cytophagales</taxon>
        <taxon>Cyclobacteriaceae</taxon>
        <taxon>Cyclobacterium</taxon>
    </lineage>
</organism>
<dbReference type="OrthoDB" id="751203at2"/>
<protein>
    <submittedName>
        <fullName evidence="2">NAD-dependent epimerase/dehydratase</fullName>
    </submittedName>
</protein>
<dbReference type="PANTHER" id="PTHR48079">
    <property type="entry name" value="PROTEIN YEEZ"/>
    <property type="match status" value="1"/>
</dbReference>
<evidence type="ECO:0000259" key="1">
    <source>
        <dbReference type="Pfam" id="PF13460"/>
    </source>
</evidence>
<sequence length="271" mass="30540">MTISIIGLGWLGLPLAKAFQESGEIVKGTTRSLDKLHSLADQGIACEQLILSPELVGPPPEKIFDTDILFINIPPSTRRKPSDYHPRQIEIIKSMAIKHGIKQIIYISATSIYPSQNQIAKESDPLDAGNTGNLALFNAEKILREDKTYDLTIVRFGGLLGDDRIPGKYFSGKENVAGQHPVNYIHRKDAARAILWLVKNKLWNETYNIVCPEHPNKREIFEKNAADLGFPAPASYSKKETQAWKKISVEKWKNTNFQFIYENPLDFTYTG</sequence>